<accession>A0AAV7UEP7</accession>
<comment type="caution">
    <text evidence="2">The sequence shown here is derived from an EMBL/GenBank/DDBJ whole genome shotgun (WGS) entry which is preliminary data.</text>
</comment>
<keyword evidence="3" id="KW-1185">Reference proteome</keyword>
<proteinExistence type="predicted"/>
<organism evidence="2 3">
    <name type="scientific">Pleurodeles waltl</name>
    <name type="common">Iberian ribbed newt</name>
    <dbReference type="NCBI Taxonomy" id="8319"/>
    <lineage>
        <taxon>Eukaryota</taxon>
        <taxon>Metazoa</taxon>
        <taxon>Chordata</taxon>
        <taxon>Craniata</taxon>
        <taxon>Vertebrata</taxon>
        <taxon>Euteleostomi</taxon>
        <taxon>Amphibia</taxon>
        <taxon>Batrachia</taxon>
        <taxon>Caudata</taxon>
        <taxon>Salamandroidea</taxon>
        <taxon>Salamandridae</taxon>
        <taxon>Pleurodelinae</taxon>
        <taxon>Pleurodeles</taxon>
    </lineage>
</organism>
<name>A0AAV7UEP7_PLEWA</name>
<reference evidence="2" key="1">
    <citation type="journal article" date="2022" name="bioRxiv">
        <title>Sequencing and chromosome-scale assembly of the giantPleurodeles waltlgenome.</title>
        <authorList>
            <person name="Brown T."/>
            <person name="Elewa A."/>
            <person name="Iarovenko S."/>
            <person name="Subramanian E."/>
            <person name="Araus A.J."/>
            <person name="Petzold A."/>
            <person name="Susuki M."/>
            <person name="Suzuki K.-i.T."/>
            <person name="Hayashi T."/>
            <person name="Toyoda A."/>
            <person name="Oliveira C."/>
            <person name="Osipova E."/>
            <person name="Leigh N.D."/>
            <person name="Simon A."/>
            <person name="Yun M.H."/>
        </authorList>
    </citation>
    <scope>NUCLEOTIDE SEQUENCE</scope>
    <source>
        <strain evidence="2">20211129_DDA</strain>
        <tissue evidence="2">Liver</tissue>
    </source>
</reference>
<dbReference type="AlphaFoldDB" id="A0AAV7UEP7"/>
<dbReference type="Proteomes" id="UP001066276">
    <property type="component" value="Chromosome 3_1"/>
</dbReference>
<evidence type="ECO:0000313" key="2">
    <source>
        <dbReference type="EMBL" id="KAJ1186152.1"/>
    </source>
</evidence>
<sequence length="145" mass="16422">MRRQHTRKCKHKVERGTRDQQTEGAHARCTGRALTGRASNSRTQHKSTHHRRPRALRQAMQDHAHAPSGSCPSASRAPYVLTTLKCAHLVSRTHMNCRRGAIRDVAGEVHSQTTEERCTHRAKREMRPRALSGWIALGLRVKGIR</sequence>
<evidence type="ECO:0000256" key="1">
    <source>
        <dbReference type="SAM" id="MobiDB-lite"/>
    </source>
</evidence>
<protein>
    <submittedName>
        <fullName evidence="2">Uncharacterized protein</fullName>
    </submittedName>
</protein>
<gene>
    <name evidence="2" type="ORF">NDU88_002935</name>
</gene>
<feature type="compositionally biased region" description="Basic residues" evidence="1">
    <location>
        <begin position="1"/>
        <end position="13"/>
    </location>
</feature>
<feature type="compositionally biased region" description="Basic residues" evidence="1">
    <location>
        <begin position="43"/>
        <end position="55"/>
    </location>
</feature>
<dbReference type="EMBL" id="JANPWB010000005">
    <property type="protein sequence ID" value="KAJ1186152.1"/>
    <property type="molecule type" value="Genomic_DNA"/>
</dbReference>
<feature type="region of interest" description="Disordered" evidence="1">
    <location>
        <begin position="1"/>
        <end position="74"/>
    </location>
</feature>
<evidence type="ECO:0000313" key="3">
    <source>
        <dbReference type="Proteomes" id="UP001066276"/>
    </source>
</evidence>